<gene>
    <name evidence="2" type="ORF">UV59_C0048G0002</name>
</gene>
<proteinExistence type="predicted"/>
<reference evidence="2 3" key="1">
    <citation type="journal article" date="2015" name="Nature">
        <title>rRNA introns, odd ribosomes, and small enigmatic genomes across a large radiation of phyla.</title>
        <authorList>
            <person name="Brown C.T."/>
            <person name="Hug L.A."/>
            <person name="Thomas B.C."/>
            <person name="Sharon I."/>
            <person name="Castelle C.J."/>
            <person name="Singh A."/>
            <person name="Wilkins M.J."/>
            <person name="Williams K.H."/>
            <person name="Banfield J.F."/>
        </authorList>
    </citation>
    <scope>NUCLEOTIDE SEQUENCE [LARGE SCALE GENOMIC DNA]</scope>
</reference>
<evidence type="ECO:0000313" key="2">
    <source>
        <dbReference type="EMBL" id="KKS83163.1"/>
    </source>
</evidence>
<keyword evidence="1" id="KW-0472">Membrane</keyword>
<feature type="transmembrane region" description="Helical" evidence="1">
    <location>
        <begin position="21"/>
        <end position="40"/>
    </location>
</feature>
<keyword evidence="1" id="KW-0812">Transmembrane</keyword>
<keyword evidence="1" id="KW-1133">Transmembrane helix</keyword>
<dbReference type="Proteomes" id="UP000034543">
    <property type="component" value="Unassembled WGS sequence"/>
</dbReference>
<sequence>MRVFKRLFQWEKQVERRPRSYLLRILLVSFVSFMLLGFLFSRVTSISSERNLSRALTELGVQEETRMESRINELETTRIKK</sequence>
<evidence type="ECO:0000256" key="1">
    <source>
        <dbReference type="SAM" id="Phobius"/>
    </source>
</evidence>
<name>A0A0G1F8K2_9BACT</name>
<dbReference type="STRING" id="1618436.UV59_C0048G0002"/>
<organism evidence="2 3">
    <name type="scientific">Candidatus Gottesmanbacteria bacterium GW2011_GWA1_43_11</name>
    <dbReference type="NCBI Taxonomy" id="1618436"/>
    <lineage>
        <taxon>Bacteria</taxon>
        <taxon>Candidatus Gottesmaniibacteriota</taxon>
    </lineage>
</organism>
<dbReference type="EMBL" id="LCFB01000048">
    <property type="protein sequence ID" value="KKS83163.1"/>
    <property type="molecule type" value="Genomic_DNA"/>
</dbReference>
<evidence type="ECO:0000313" key="3">
    <source>
        <dbReference type="Proteomes" id="UP000034543"/>
    </source>
</evidence>
<dbReference type="AlphaFoldDB" id="A0A0G1F8K2"/>
<accession>A0A0G1F8K2</accession>
<protein>
    <submittedName>
        <fullName evidence="2">Uncharacterized protein</fullName>
    </submittedName>
</protein>
<comment type="caution">
    <text evidence="2">The sequence shown here is derived from an EMBL/GenBank/DDBJ whole genome shotgun (WGS) entry which is preliminary data.</text>
</comment>